<dbReference type="RefSeq" id="WP_283372205.1">
    <property type="nucleotide sequence ID" value="NZ_JASHID010000037.1"/>
</dbReference>
<keyword evidence="2" id="KW-1185">Reference proteome</keyword>
<dbReference type="Proteomes" id="UP001236569">
    <property type="component" value="Unassembled WGS sequence"/>
</dbReference>
<evidence type="ECO:0000313" key="1">
    <source>
        <dbReference type="EMBL" id="MDI9867580.1"/>
    </source>
</evidence>
<reference evidence="1 2" key="1">
    <citation type="submission" date="2023-05" db="EMBL/GenBank/DDBJ databases">
        <title>Novel species of genus Flectobacillus isolated from stream in China.</title>
        <authorList>
            <person name="Lu H."/>
        </authorList>
    </citation>
    <scope>NUCLEOTIDE SEQUENCE [LARGE SCALE GENOMIC DNA]</scope>
    <source>
        <strain evidence="1 2">DC10W</strain>
    </source>
</reference>
<accession>A0ABT6YVM8</accession>
<protein>
    <submittedName>
        <fullName evidence="1">Uncharacterized protein</fullName>
    </submittedName>
</protein>
<gene>
    <name evidence="1" type="ORF">QM480_24760</name>
</gene>
<comment type="caution">
    <text evidence="1">The sequence shown here is derived from an EMBL/GenBank/DDBJ whole genome shotgun (WGS) entry which is preliminary data.</text>
</comment>
<name>A0ABT6YVM8_9BACT</name>
<proteinExistence type="predicted"/>
<organism evidence="1 2">
    <name type="scientific">Flectobacillus longus</name>
    <dbReference type="NCBI Taxonomy" id="2984207"/>
    <lineage>
        <taxon>Bacteria</taxon>
        <taxon>Pseudomonadati</taxon>
        <taxon>Bacteroidota</taxon>
        <taxon>Cytophagia</taxon>
        <taxon>Cytophagales</taxon>
        <taxon>Flectobacillaceae</taxon>
        <taxon>Flectobacillus</taxon>
    </lineage>
</organism>
<sequence length="113" mass="13700">METKLLRPQVTYHVETLEEFEERYSGFGKETYENIKKYIPEIFDSLVFYKCIDCQLEDSYAEYKNDLFPFCIQLDPLIEVIVLWNKSKHIEIGYWSKNEYLDTINFIKSEFLQ</sequence>
<dbReference type="EMBL" id="JASHID010000037">
    <property type="protein sequence ID" value="MDI9867580.1"/>
    <property type="molecule type" value="Genomic_DNA"/>
</dbReference>
<evidence type="ECO:0000313" key="2">
    <source>
        <dbReference type="Proteomes" id="UP001236569"/>
    </source>
</evidence>